<dbReference type="EMBL" id="JADXDR010000243">
    <property type="protein sequence ID" value="KAI7835611.1"/>
    <property type="molecule type" value="Genomic_DNA"/>
</dbReference>
<dbReference type="Pfam" id="PF14295">
    <property type="entry name" value="PAN_4"/>
    <property type="match status" value="3"/>
</dbReference>
<proteinExistence type="inferred from homology"/>
<dbReference type="GO" id="GO:0004672">
    <property type="term" value="F:protein kinase activity"/>
    <property type="evidence" value="ECO:0007669"/>
    <property type="project" value="InterPro"/>
</dbReference>
<feature type="compositionally biased region" description="Pro residues" evidence="9">
    <location>
        <begin position="687"/>
        <end position="697"/>
    </location>
</feature>
<dbReference type="InterPro" id="IPR011009">
    <property type="entry name" value="Kinase-like_dom_sf"/>
</dbReference>
<evidence type="ECO:0000313" key="13">
    <source>
        <dbReference type="Proteomes" id="UP001205105"/>
    </source>
</evidence>
<dbReference type="PROSITE" id="PS50011">
    <property type="entry name" value="PROTEIN_KINASE_DOM"/>
    <property type="match status" value="1"/>
</dbReference>
<feature type="compositionally biased region" description="Gly residues" evidence="9">
    <location>
        <begin position="409"/>
        <end position="432"/>
    </location>
</feature>
<keyword evidence="6 8" id="KW-0067">ATP-binding</keyword>
<evidence type="ECO:0000256" key="5">
    <source>
        <dbReference type="ARBA" id="ARBA00022777"/>
    </source>
</evidence>
<dbReference type="EC" id="2.8.2.20" evidence="2"/>
<dbReference type="Pfam" id="PF13469">
    <property type="entry name" value="Sulfotransfer_3"/>
    <property type="match status" value="1"/>
</dbReference>
<dbReference type="SUPFAM" id="SSF56112">
    <property type="entry name" value="Protein kinase-like (PK-like)"/>
    <property type="match status" value="1"/>
</dbReference>
<evidence type="ECO:0000256" key="9">
    <source>
        <dbReference type="SAM" id="MobiDB-lite"/>
    </source>
</evidence>
<dbReference type="Gene3D" id="1.10.510.10">
    <property type="entry name" value="Transferase(Phosphotransferase) domain 1"/>
    <property type="match status" value="1"/>
</dbReference>
<feature type="compositionally biased region" description="Gly residues" evidence="9">
    <location>
        <begin position="207"/>
        <end position="216"/>
    </location>
</feature>
<dbReference type="GO" id="GO:0005794">
    <property type="term" value="C:Golgi apparatus"/>
    <property type="evidence" value="ECO:0007669"/>
    <property type="project" value="TreeGrafter"/>
</dbReference>
<feature type="domain" description="Protein kinase" evidence="11">
    <location>
        <begin position="1221"/>
        <end position="1363"/>
    </location>
</feature>
<dbReference type="GO" id="GO:0005524">
    <property type="term" value="F:ATP binding"/>
    <property type="evidence" value="ECO:0007669"/>
    <property type="project" value="UniProtKB-UniRule"/>
</dbReference>
<feature type="compositionally biased region" description="Low complexity" evidence="9">
    <location>
        <begin position="976"/>
        <end position="1001"/>
    </location>
</feature>
<feature type="region of interest" description="Disordered" evidence="9">
    <location>
        <begin position="963"/>
        <end position="1002"/>
    </location>
</feature>
<evidence type="ECO:0000256" key="1">
    <source>
        <dbReference type="ARBA" id="ARBA00009988"/>
    </source>
</evidence>
<gene>
    <name evidence="12" type="ORF">COHA_010488</name>
</gene>
<feature type="non-terminal residue" evidence="12">
    <location>
        <position position="1"/>
    </location>
</feature>
<feature type="compositionally biased region" description="Gly residues" evidence="9">
    <location>
        <begin position="1134"/>
        <end position="1143"/>
    </location>
</feature>
<feature type="region of interest" description="Disordered" evidence="9">
    <location>
        <begin position="685"/>
        <end position="709"/>
    </location>
</feature>
<evidence type="ECO:0000256" key="6">
    <source>
        <dbReference type="ARBA" id="ARBA00022840"/>
    </source>
</evidence>
<dbReference type="Proteomes" id="UP001205105">
    <property type="component" value="Unassembled WGS sequence"/>
</dbReference>
<organism evidence="12 13">
    <name type="scientific">Chlorella ohadii</name>
    <dbReference type="NCBI Taxonomy" id="2649997"/>
    <lineage>
        <taxon>Eukaryota</taxon>
        <taxon>Viridiplantae</taxon>
        <taxon>Chlorophyta</taxon>
        <taxon>core chlorophytes</taxon>
        <taxon>Trebouxiophyceae</taxon>
        <taxon>Chlorellales</taxon>
        <taxon>Chlorellaceae</taxon>
        <taxon>Chlorella clade</taxon>
        <taxon>Chlorella</taxon>
    </lineage>
</organism>
<feature type="binding site" evidence="8">
    <location>
        <position position="1249"/>
    </location>
    <ligand>
        <name>ATP</name>
        <dbReference type="ChEBI" id="CHEBI:30616"/>
    </ligand>
</feature>
<feature type="region of interest" description="Disordered" evidence="9">
    <location>
        <begin position="405"/>
        <end position="454"/>
    </location>
</feature>
<dbReference type="InterPro" id="IPR008271">
    <property type="entry name" value="Ser/Thr_kinase_AS"/>
</dbReference>
<dbReference type="PANTHER" id="PTHR12788:SF10">
    <property type="entry name" value="PROTEIN-TYROSINE SULFOTRANSFERASE"/>
    <property type="match status" value="1"/>
</dbReference>
<dbReference type="PROSITE" id="PS00108">
    <property type="entry name" value="PROTEIN_KINASE_ST"/>
    <property type="match status" value="1"/>
</dbReference>
<feature type="region of interest" description="Disordered" evidence="9">
    <location>
        <begin position="921"/>
        <end position="941"/>
    </location>
</feature>
<feature type="region of interest" description="Disordered" evidence="9">
    <location>
        <begin position="1105"/>
        <end position="1177"/>
    </location>
</feature>
<keyword evidence="3" id="KW-0808">Transferase</keyword>
<evidence type="ECO:0000256" key="2">
    <source>
        <dbReference type="ARBA" id="ARBA00013262"/>
    </source>
</evidence>
<evidence type="ECO:0000256" key="4">
    <source>
        <dbReference type="ARBA" id="ARBA00022741"/>
    </source>
</evidence>
<dbReference type="InterPro" id="IPR000719">
    <property type="entry name" value="Prot_kinase_dom"/>
</dbReference>
<dbReference type="PANTHER" id="PTHR12788">
    <property type="entry name" value="PROTEIN-TYROSINE SULFOTRANSFERASE 2"/>
    <property type="match status" value="1"/>
</dbReference>
<feature type="compositionally biased region" description="Low complexity" evidence="9">
    <location>
        <begin position="1160"/>
        <end position="1177"/>
    </location>
</feature>
<dbReference type="SUPFAM" id="SSF52540">
    <property type="entry name" value="P-loop containing nucleoside triphosphate hydrolases"/>
    <property type="match status" value="1"/>
</dbReference>
<feature type="region of interest" description="Disordered" evidence="9">
    <location>
        <begin position="187"/>
        <end position="216"/>
    </location>
</feature>
<dbReference type="InterPro" id="IPR017441">
    <property type="entry name" value="Protein_kinase_ATP_BS"/>
</dbReference>
<feature type="compositionally biased region" description="Pro residues" evidence="9">
    <location>
        <begin position="438"/>
        <end position="450"/>
    </location>
</feature>
<evidence type="ECO:0000256" key="3">
    <source>
        <dbReference type="ARBA" id="ARBA00022679"/>
    </source>
</evidence>
<accession>A0AAD5GWX7</accession>
<dbReference type="InterPro" id="IPR026634">
    <property type="entry name" value="TPST-like"/>
</dbReference>
<feature type="compositionally biased region" description="Low complexity" evidence="9">
    <location>
        <begin position="698"/>
        <end position="709"/>
    </location>
</feature>
<comment type="catalytic activity">
    <reaction evidence="7">
        <text>L-tyrosyl-[protein] + 3'-phosphoadenylyl sulfate = O-sulfo-L-tyrosine-[protein] + adenosine 3',5'-bisphosphate + H(+)</text>
        <dbReference type="Rhea" id="RHEA:16801"/>
        <dbReference type="Rhea" id="RHEA-COMP:10136"/>
        <dbReference type="Rhea" id="RHEA-COMP:11688"/>
        <dbReference type="ChEBI" id="CHEBI:15378"/>
        <dbReference type="ChEBI" id="CHEBI:46858"/>
        <dbReference type="ChEBI" id="CHEBI:58339"/>
        <dbReference type="ChEBI" id="CHEBI:58343"/>
        <dbReference type="ChEBI" id="CHEBI:65286"/>
        <dbReference type="EC" id="2.8.2.20"/>
    </reaction>
</comment>
<dbReference type="Pfam" id="PF00069">
    <property type="entry name" value="Pkinase"/>
    <property type="match status" value="1"/>
</dbReference>
<keyword evidence="4 8" id="KW-0547">Nucleotide-binding</keyword>
<dbReference type="SMART" id="SM00220">
    <property type="entry name" value="S_TKc"/>
    <property type="match status" value="1"/>
</dbReference>
<comment type="caution">
    <text evidence="12">The sequence shown here is derived from an EMBL/GenBank/DDBJ whole genome shotgun (WGS) entry which is preliminary data.</text>
</comment>
<evidence type="ECO:0000256" key="7">
    <source>
        <dbReference type="ARBA" id="ARBA00048460"/>
    </source>
</evidence>
<feature type="compositionally biased region" description="Polar residues" evidence="9">
    <location>
        <begin position="1107"/>
        <end position="1129"/>
    </location>
</feature>
<evidence type="ECO:0000313" key="12">
    <source>
        <dbReference type="EMBL" id="KAI7835611.1"/>
    </source>
</evidence>
<keyword evidence="10" id="KW-0812">Transmembrane</keyword>
<keyword evidence="5" id="KW-0418">Kinase</keyword>
<dbReference type="CDD" id="cd00180">
    <property type="entry name" value="PKc"/>
    <property type="match status" value="1"/>
</dbReference>
<feature type="transmembrane region" description="Helical" evidence="10">
    <location>
        <begin position="1006"/>
        <end position="1033"/>
    </location>
</feature>
<dbReference type="Gene3D" id="3.40.50.300">
    <property type="entry name" value="P-loop containing nucleotide triphosphate hydrolases"/>
    <property type="match status" value="1"/>
</dbReference>
<protein>
    <recommendedName>
        <fullName evidence="2">protein-tyrosine sulfotransferase</fullName>
        <ecNumber evidence="2">2.8.2.20</ecNumber>
    </recommendedName>
</protein>
<dbReference type="InterPro" id="IPR027417">
    <property type="entry name" value="P-loop_NTPase"/>
</dbReference>
<name>A0AAD5GWX7_9CHLO</name>
<keyword evidence="10" id="KW-1133">Transmembrane helix</keyword>
<dbReference type="GO" id="GO:0008476">
    <property type="term" value="F:protein-tyrosine sulfotransferase activity"/>
    <property type="evidence" value="ECO:0007669"/>
    <property type="project" value="UniProtKB-EC"/>
</dbReference>
<sequence length="1363" mass="143120">DERSLSASRAAAWRALRQRWGWLDGLSAVDRSWMYWGAFHAYQQEGRYDSAWKALHEGNALQDAAQPYDPQQDEALTRSIMRMFQPPKRGSSDAAEAYYAALLQGAGGHRDARFRPVFVVGLPRSGSTLIEQVLASHSQVWGAGEDTALAPLLPELLAVLNSQGNVEASRIAAVGRKYADEMWARLPPERQQGGGSSSSGGTSSSGSAGGSAGGSQGQVRWVVDKMLRNWWHVGFIAMMLPDACIVHAVRHPADAGLSCYAQPFEGRGTPWASNLSHIAHQIQLVHRLGEHWDAVLPGRVLHLRYEDLVRDQEAASRRLLAHCGIPWEPAVLRFHETQRTVATASLAQVRQRLYGSSVGRWRHYARQLAPLLRPLRQLILRYEQQAGLDSSEQLLAQVLDEATCESSGSGSGSSSGGSGSNGGSRAGGGGKGRALAESPPPLPPAEPPPRFSSDSNVQWSVLRASHGGSIVRVQSTGLRYIAVPSAAILGTFLQQEYQPNATACAAACTRHRSCAAFNWCPADASPGCRMDSTLSFLPPGSCHTLQPTAILTPSILPLLAAGGSLRTVAGAPLAPDLLALPQDAPGYEALLGFSLFGVGNNVPCPESFAEAYCAIASEVPALTSACDSKSRCTTINVLLGASMGVRITAGPVGSPIGVLKAVNESVSPHQLCYSPFSALYMQRGKVPPLPQPQPQPTAQPTGAASVPPSALGASPLPPSVAAAPLPTHNDTFWSILRRYQAELRQVDNVWVIAAPNVLLPGISVSGQSNEPSFEACVRRCISFPDCYSLTYCPPGAATASCVIGTMGVSSIPPGGCQLLYEDGVAHGWSVPILAWGPGMRTMAGTPVTSPANNSVPGYRQHLGQGLLGAHDISKPECPDSTRLDFCRFEASLEEAADRCNRNLNCTGFTFRAKAIPGETNRSSAVLKGGQPATPFDPRRALPHSGFGNVNWNPGLSLYVKDSLPLPDATPLPRPDQPAAGPSAQQQQQQQVPGSDPPSTASAGGGLGAGVIAGITVGATAAAAVAAAAAALLVRRRRRRRRSEAPGLRLPDAVKRTASGADHLPPVVAVVSPTNATLTTPRQRSNPPHSALVPLVPIAAADVAADAQRSSLDSDTPSGTQLLGSAPSSSREQRSGGGGGGGGTVQDSAGRGGSHVPSNTLAAAGSPHSSGSSSDAAAASAAAPAEGVAALAWAAELLAGQAPGWQEALVSEADIQFMTAPDGRRISLGAGASGHVYKVLLGGHTQCAAKIVEWYGRQHSQLHFVQEAAMLRRLRHPNVVGFQGVAVTEERGILLMEFCAGKCMLLHRAAMSSRYNRGRRAVLDIATGLAYLHDCRVLHLDLKPHNVLLSREGVAKIGDVGFSR</sequence>
<reference evidence="12" key="1">
    <citation type="submission" date="2020-11" db="EMBL/GenBank/DDBJ databases">
        <title>Chlorella ohadii genome sequencing and assembly.</title>
        <authorList>
            <person name="Murik O."/>
            <person name="Treves H."/>
            <person name="Kedem I."/>
            <person name="Shotland Y."/>
            <person name="Kaplan A."/>
        </authorList>
    </citation>
    <scope>NUCLEOTIDE SEQUENCE</scope>
    <source>
        <strain evidence="12">1</strain>
    </source>
</reference>
<evidence type="ECO:0000259" key="11">
    <source>
        <dbReference type="PROSITE" id="PS50011"/>
    </source>
</evidence>
<comment type="similarity">
    <text evidence="1">Belongs to the protein sulfotransferase family.</text>
</comment>
<dbReference type="InterPro" id="IPR003609">
    <property type="entry name" value="Pan_app"/>
</dbReference>
<dbReference type="PROSITE" id="PS00107">
    <property type="entry name" value="PROTEIN_KINASE_ATP"/>
    <property type="match status" value="1"/>
</dbReference>
<evidence type="ECO:0000256" key="8">
    <source>
        <dbReference type="PROSITE-ProRule" id="PRU10141"/>
    </source>
</evidence>
<keyword evidence="10" id="KW-0472">Membrane</keyword>
<evidence type="ECO:0000256" key="10">
    <source>
        <dbReference type="SAM" id="Phobius"/>
    </source>
</evidence>
<feature type="region of interest" description="Disordered" evidence="9">
    <location>
        <begin position="1036"/>
        <end position="1066"/>
    </location>
</feature>
<keyword evidence="13" id="KW-1185">Reference proteome</keyword>